<evidence type="ECO:0000256" key="1">
    <source>
        <dbReference type="ARBA" id="ARBA00006484"/>
    </source>
</evidence>
<dbReference type="Pfam" id="PF13561">
    <property type="entry name" value="adh_short_C2"/>
    <property type="match status" value="1"/>
</dbReference>
<protein>
    <recommendedName>
        <fullName evidence="5">Oxidoreductase</fullName>
    </recommendedName>
</protein>
<dbReference type="EMBL" id="MOBO01000001">
    <property type="protein sequence ID" value="RON42323.1"/>
    <property type="molecule type" value="Genomic_DNA"/>
</dbReference>
<keyword evidence="2" id="KW-0560">Oxidoreductase</keyword>
<evidence type="ECO:0008006" key="5">
    <source>
        <dbReference type="Google" id="ProtNLM"/>
    </source>
</evidence>
<gene>
    <name evidence="3" type="ORF">BK664_01690</name>
</gene>
<dbReference type="GO" id="GO:0016491">
    <property type="term" value="F:oxidoreductase activity"/>
    <property type="evidence" value="ECO:0007669"/>
    <property type="project" value="UniProtKB-KW"/>
</dbReference>
<dbReference type="Gene3D" id="3.40.50.720">
    <property type="entry name" value="NAD(P)-binding Rossmann-like Domain"/>
    <property type="match status" value="1"/>
</dbReference>
<dbReference type="SUPFAM" id="SSF51735">
    <property type="entry name" value="NAD(P)-binding Rossmann-fold domains"/>
    <property type="match status" value="1"/>
</dbReference>
<reference evidence="3 4" key="1">
    <citation type="submission" date="2016-10" db="EMBL/GenBank/DDBJ databases">
        <title>Comparative genome analysis of multiple Pseudomonas spp. focuses on biocontrol and plant growth promoting traits.</title>
        <authorList>
            <person name="Tao X.-Y."/>
            <person name="Taylor C.G."/>
        </authorList>
    </citation>
    <scope>NUCLEOTIDE SEQUENCE [LARGE SCALE GENOMIC DNA]</scope>
    <source>
        <strain evidence="3 4">38D4</strain>
    </source>
</reference>
<dbReference type="PRINTS" id="PR00081">
    <property type="entry name" value="GDHRDH"/>
</dbReference>
<name>A0A423JXB3_9PSED</name>
<dbReference type="PANTHER" id="PTHR43639:SF1">
    <property type="entry name" value="SHORT-CHAIN DEHYDROGENASE_REDUCTASE FAMILY PROTEIN"/>
    <property type="match status" value="1"/>
</dbReference>
<dbReference type="Proteomes" id="UP000286351">
    <property type="component" value="Unassembled WGS sequence"/>
</dbReference>
<organism evidence="3 4">
    <name type="scientific">Pseudomonas brassicacearum</name>
    <dbReference type="NCBI Taxonomy" id="930166"/>
    <lineage>
        <taxon>Bacteria</taxon>
        <taxon>Pseudomonadati</taxon>
        <taxon>Pseudomonadota</taxon>
        <taxon>Gammaproteobacteria</taxon>
        <taxon>Pseudomonadales</taxon>
        <taxon>Pseudomonadaceae</taxon>
        <taxon>Pseudomonas</taxon>
    </lineage>
</organism>
<accession>A0A423JXB3</accession>
<evidence type="ECO:0000313" key="3">
    <source>
        <dbReference type="EMBL" id="RON42323.1"/>
    </source>
</evidence>
<dbReference type="CDD" id="cd05233">
    <property type="entry name" value="SDR_c"/>
    <property type="match status" value="1"/>
</dbReference>
<dbReference type="PRINTS" id="PR00080">
    <property type="entry name" value="SDRFAMILY"/>
</dbReference>
<comment type="caution">
    <text evidence="3">The sequence shown here is derived from an EMBL/GenBank/DDBJ whole genome shotgun (WGS) entry which is preliminary data.</text>
</comment>
<evidence type="ECO:0000313" key="4">
    <source>
        <dbReference type="Proteomes" id="UP000286351"/>
    </source>
</evidence>
<dbReference type="FunFam" id="3.40.50.720:FF:000084">
    <property type="entry name" value="Short-chain dehydrogenase reductase"/>
    <property type="match status" value="1"/>
</dbReference>
<dbReference type="InterPro" id="IPR002347">
    <property type="entry name" value="SDR_fam"/>
</dbReference>
<evidence type="ECO:0000256" key="2">
    <source>
        <dbReference type="ARBA" id="ARBA00023002"/>
    </source>
</evidence>
<sequence length="251" mass="25679">MSHDFSGFNIFISGAGRGLGRSTAQYLASLGATVGVGDIDAAGCEETVKLIREAGGKAHGYVADLASRSEFLRVASEFSSEVGALHAVLNNASILRYAPIESIDEQTIDLMVGAGLKTVFWGAQALLANMDSAVGGSIINYASPVSHHGFANASAYTAVKGAVHAVTRSMAAELGPRGVRVNAISPGSVPTPGAVAYVSQEEYAKRAASIPLRRLGEDADIAQAIAFLLSPNAAFVHGSVFCVDGGIVAAG</sequence>
<proteinExistence type="inferred from homology"/>
<comment type="similarity">
    <text evidence="1">Belongs to the short-chain dehydrogenases/reductases (SDR) family.</text>
</comment>
<dbReference type="InterPro" id="IPR036291">
    <property type="entry name" value="NAD(P)-bd_dom_sf"/>
</dbReference>
<dbReference type="RefSeq" id="WP_123364233.1">
    <property type="nucleotide sequence ID" value="NZ_MOBO01000001.1"/>
</dbReference>
<dbReference type="PANTHER" id="PTHR43639">
    <property type="entry name" value="OXIDOREDUCTASE, SHORT-CHAIN DEHYDROGENASE/REDUCTASE FAMILY (AFU_ORTHOLOGUE AFUA_5G02870)"/>
    <property type="match status" value="1"/>
</dbReference>
<dbReference type="AlphaFoldDB" id="A0A423JXB3"/>